<dbReference type="EMBL" id="KV425996">
    <property type="protein sequence ID" value="KZV93094.1"/>
    <property type="molecule type" value="Genomic_DNA"/>
</dbReference>
<dbReference type="STRING" id="1314781.A0A165I9M9"/>
<evidence type="ECO:0000313" key="2">
    <source>
        <dbReference type="Proteomes" id="UP000077266"/>
    </source>
</evidence>
<evidence type="ECO:0000313" key="1">
    <source>
        <dbReference type="EMBL" id="KZV93094.1"/>
    </source>
</evidence>
<dbReference type="AlphaFoldDB" id="A0A165I9M9"/>
<dbReference type="Proteomes" id="UP000077266">
    <property type="component" value="Unassembled WGS sequence"/>
</dbReference>
<proteinExistence type="predicted"/>
<gene>
    <name evidence="1" type="ORF">EXIGLDRAFT_717624</name>
</gene>
<keyword evidence="2" id="KW-1185">Reference proteome</keyword>
<accession>A0A165I9M9</accession>
<name>A0A165I9M9_EXIGL</name>
<protein>
    <submittedName>
        <fullName evidence="1">Uncharacterized protein</fullName>
    </submittedName>
</protein>
<dbReference type="OrthoDB" id="3041043at2759"/>
<sequence>MILTRDAGLKLLTSPPVFDALYEYCGPGTLCRVAKTCNGAHQAVDNYLTHTLNATRLFARFFGLQDALEFRRLQAQLEFIVSGSQALQLLGRTVYPKSDLDIYVFPLDAERLGHWLIAHGYQYLRWNAVGVQHEDFDAALAAMPPLVETATRTEILHHEKYGIPNVRDAFNFKKRGPGSDLSVPLEDDHHALQVQIIVADITPVQVVLGFHATMVMNFITWNRVFSLYPAGTFEHRRALVTYDKDRHFDLAMIKYAARGFRIDSHLFDDETARGPFKFGTRWVVKLDTTGITPPEIPVAWDVNSWTLGRHAEHRTVSLFGPCATKTFPLRSIMFRHRYCITDDFFKFMLAVLKEQGPYEYERLRATDLAPGMGPGYGEEKPEGFVYRDTDLPKYKESYFRTEKAKKEKKPLQRRFRVAA</sequence>
<dbReference type="InParanoid" id="A0A165I9M9"/>
<reference evidence="1 2" key="1">
    <citation type="journal article" date="2016" name="Mol. Biol. Evol.">
        <title>Comparative Genomics of Early-Diverging Mushroom-Forming Fungi Provides Insights into the Origins of Lignocellulose Decay Capabilities.</title>
        <authorList>
            <person name="Nagy L.G."/>
            <person name="Riley R."/>
            <person name="Tritt A."/>
            <person name="Adam C."/>
            <person name="Daum C."/>
            <person name="Floudas D."/>
            <person name="Sun H."/>
            <person name="Yadav J.S."/>
            <person name="Pangilinan J."/>
            <person name="Larsson K.H."/>
            <person name="Matsuura K."/>
            <person name="Barry K."/>
            <person name="Labutti K."/>
            <person name="Kuo R."/>
            <person name="Ohm R.A."/>
            <person name="Bhattacharya S.S."/>
            <person name="Shirouzu T."/>
            <person name="Yoshinaga Y."/>
            <person name="Martin F.M."/>
            <person name="Grigoriev I.V."/>
            <person name="Hibbett D.S."/>
        </authorList>
    </citation>
    <scope>NUCLEOTIDE SEQUENCE [LARGE SCALE GENOMIC DNA]</scope>
    <source>
        <strain evidence="1 2">HHB12029</strain>
    </source>
</reference>
<organism evidence="1 2">
    <name type="scientific">Exidia glandulosa HHB12029</name>
    <dbReference type="NCBI Taxonomy" id="1314781"/>
    <lineage>
        <taxon>Eukaryota</taxon>
        <taxon>Fungi</taxon>
        <taxon>Dikarya</taxon>
        <taxon>Basidiomycota</taxon>
        <taxon>Agaricomycotina</taxon>
        <taxon>Agaricomycetes</taxon>
        <taxon>Auriculariales</taxon>
        <taxon>Exidiaceae</taxon>
        <taxon>Exidia</taxon>
    </lineage>
</organism>